<dbReference type="Pfam" id="PF00106">
    <property type="entry name" value="adh_short"/>
    <property type="match status" value="1"/>
</dbReference>
<sequence>MDLGIAGRTALVTGASSGLGLASAQALAAEGVRVALVSRSAEKLAAALPTVAGEPVSVAADLTDDGSIDAMLSKVLATLGHVDILVANAGGPPPGTFTSTDSDLYPAALQLNLLAHVRMCRALIPPMRQRGWGRVVAITSATVREPSPNLMLSNTARAGLTAFLKTTATEVGRDGVTVNSVQPGLHATGRLREL</sequence>
<protein>
    <recommendedName>
        <fullName evidence="3">Short-chain dehydrogenase</fullName>
    </recommendedName>
</protein>
<gene>
    <name evidence="2" type="ORF">METZ01_LOCUS180430</name>
</gene>
<evidence type="ECO:0008006" key="3">
    <source>
        <dbReference type="Google" id="ProtNLM"/>
    </source>
</evidence>
<dbReference type="InterPro" id="IPR050259">
    <property type="entry name" value="SDR"/>
</dbReference>
<dbReference type="InterPro" id="IPR002347">
    <property type="entry name" value="SDR_fam"/>
</dbReference>
<dbReference type="PANTHER" id="PTHR42879:SF6">
    <property type="entry name" value="NADPH-DEPENDENT REDUCTASE BACG"/>
    <property type="match status" value="1"/>
</dbReference>
<evidence type="ECO:0000256" key="1">
    <source>
        <dbReference type="ARBA" id="ARBA00006484"/>
    </source>
</evidence>
<comment type="similarity">
    <text evidence="1">Belongs to the short-chain dehydrogenases/reductases (SDR) family.</text>
</comment>
<reference evidence="2" key="1">
    <citation type="submission" date="2018-05" db="EMBL/GenBank/DDBJ databases">
        <authorList>
            <person name="Lanie J.A."/>
            <person name="Ng W.-L."/>
            <person name="Kazmierczak K.M."/>
            <person name="Andrzejewski T.M."/>
            <person name="Davidsen T.M."/>
            <person name="Wayne K.J."/>
            <person name="Tettelin H."/>
            <person name="Glass J.I."/>
            <person name="Rusch D."/>
            <person name="Podicherti R."/>
            <person name="Tsui H.-C.T."/>
            <person name="Winkler M.E."/>
        </authorList>
    </citation>
    <scope>NUCLEOTIDE SEQUENCE</scope>
</reference>
<dbReference type="InterPro" id="IPR036291">
    <property type="entry name" value="NAD(P)-bd_dom_sf"/>
</dbReference>
<dbReference type="AlphaFoldDB" id="A0A382CN66"/>
<dbReference type="PRINTS" id="PR00081">
    <property type="entry name" value="GDHRDH"/>
</dbReference>
<proteinExistence type="inferred from homology"/>
<dbReference type="EMBL" id="UINC01035335">
    <property type="protein sequence ID" value="SVB27576.1"/>
    <property type="molecule type" value="Genomic_DNA"/>
</dbReference>
<accession>A0A382CN66</accession>
<evidence type="ECO:0000313" key="2">
    <source>
        <dbReference type="EMBL" id="SVB27576.1"/>
    </source>
</evidence>
<dbReference type="PANTHER" id="PTHR42879">
    <property type="entry name" value="3-OXOACYL-(ACYL-CARRIER-PROTEIN) REDUCTASE"/>
    <property type="match status" value="1"/>
</dbReference>
<dbReference type="SUPFAM" id="SSF51735">
    <property type="entry name" value="NAD(P)-binding Rossmann-fold domains"/>
    <property type="match status" value="1"/>
</dbReference>
<dbReference type="Gene3D" id="3.40.50.720">
    <property type="entry name" value="NAD(P)-binding Rossmann-like Domain"/>
    <property type="match status" value="1"/>
</dbReference>
<organism evidence="2">
    <name type="scientific">marine metagenome</name>
    <dbReference type="NCBI Taxonomy" id="408172"/>
    <lineage>
        <taxon>unclassified sequences</taxon>
        <taxon>metagenomes</taxon>
        <taxon>ecological metagenomes</taxon>
    </lineage>
</organism>
<feature type="non-terminal residue" evidence="2">
    <location>
        <position position="194"/>
    </location>
</feature>
<name>A0A382CN66_9ZZZZ</name>